<feature type="non-terminal residue" evidence="1">
    <location>
        <position position="98"/>
    </location>
</feature>
<proteinExistence type="predicted"/>
<protein>
    <submittedName>
        <fullName evidence="1">Uncharacterized protein</fullName>
    </submittedName>
</protein>
<evidence type="ECO:0000313" key="1">
    <source>
        <dbReference type="EMBL" id="GAI73016.1"/>
    </source>
</evidence>
<dbReference type="AlphaFoldDB" id="X1S1J2"/>
<dbReference type="EMBL" id="BARW01013995">
    <property type="protein sequence ID" value="GAI73016.1"/>
    <property type="molecule type" value="Genomic_DNA"/>
</dbReference>
<comment type="caution">
    <text evidence="1">The sequence shown here is derived from an EMBL/GenBank/DDBJ whole genome shotgun (WGS) entry which is preliminary data.</text>
</comment>
<gene>
    <name evidence="1" type="ORF">S12H4_25189</name>
</gene>
<name>X1S1J2_9ZZZZ</name>
<reference evidence="1" key="1">
    <citation type="journal article" date="2014" name="Front. Microbiol.">
        <title>High frequency of phylogenetically diverse reductive dehalogenase-homologous genes in deep subseafloor sedimentary metagenomes.</title>
        <authorList>
            <person name="Kawai M."/>
            <person name="Futagami T."/>
            <person name="Toyoda A."/>
            <person name="Takaki Y."/>
            <person name="Nishi S."/>
            <person name="Hori S."/>
            <person name="Arai W."/>
            <person name="Tsubouchi T."/>
            <person name="Morono Y."/>
            <person name="Uchiyama I."/>
            <person name="Ito T."/>
            <person name="Fujiyama A."/>
            <person name="Inagaki F."/>
            <person name="Takami H."/>
        </authorList>
    </citation>
    <scope>NUCLEOTIDE SEQUENCE</scope>
    <source>
        <strain evidence="1">Expedition CK06-06</strain>
    </source>
</reference>
<feature type="non-terminal residue" evidence="1">
    <location>
        <position position="1"/>
    </location>
</feature>
<organism evidence="1">
    <name type="scientific">marine sediment metagenome</name>
    <dbReference type="NCBI Taxonomy" id="412755"/>
    <lineage>
        <taxon>unclassified sequences</taxon>
        <taxon>metagenomes</taxon>
        <taxon>ecological metagenomes</taxon>
    </lineage>
</organism>
<sequence>ARKGEYKGTMRWDGYSDPVRMPYTFVPPDDITYKSVAGGWAVLVDSANNYVVDLKASDIYNNRINARREFETDILVIRTPFGLKIMINAIQFEFNKAD</sequence>
<accession>X1S1J2</accession>